<dbReference type="GO" id="GO:0006520">
    <property type="term" value="P:amino acid metabolic process"/>
    <property type="evidence" value="ECO:0007669"/>
    <property type="project" value="InterPro"/>
</dbReference>
<evidence type="ECO:0000256" key="1">
    <source>
        <dbReference type="ARBA" id="ARBA00001933"/>
    </source>
</evidence>
<evidence type="ECO:0000313" key="11">
    <source>
        <dbReference type="Proteomes" id="UP000477070"/>
    </source>
</evidence>
<reference evidence="9 10" key="2">
    <citation type="journal article" date="2016" name="Infect. Immun.">
        <title>Helicobacter saguini, a Novel Helicobacter Isolated from Cotton-Top Tamarins with Ulcerative Colitis, Has Proinflammatory Properties and Induces Typhlocolitis and Dysplasia in Gnotobiotic IL-10-/- Mice.</title>
        <authorList>
            <person name="Shen Z."/>
            <person name="Mannion A."/>
            <person name="Whary M.T."/>
            <person name="Muthupalani S."/>
            <person name="Sheh A."/>
            <person name="Feng Y."/>
            <person name="Gong G."/>
            <person name="Vandamme P."/>
            <person name="Holcombe H.R."/>
            <person name="Paster B.J."/>
            <person name="Fox J.G."/>
        </authorList>
    </citation>
    <scope>NUCLEOTIDE SEQUENCE [LARGE SCALE GENOMIC DNA]</scope>
    <source>
        <strain evidence="9 10">MIT 97-6194</strain>
    </source>
</reference>
<dbReference type="STRING" id="1548018.LS64_03200"/>
<comment type="cofactor">
    <cofactor evidence="1 6">
        <name>pyridoxal 5'-phosphate</name>
        <dbReference type="ChEBI" id="CHEBI:597326"/>
    </cofactor>
</comment>
<evidence type="ECO:0000256" key="3">
    <source>
        <dbReference type="ARBA" id="ARBA00022576"/>
    </source>
</evidence>
<sequence length="392" mass="43310">MKPYSHRIQSLSESATIAVATLARKLKSEGKDVLSFSAGEPDFDTPQIIKDEAIRALNCGFTKYTSVAGIPELLTAIKDKLKRDNNLDYDTSEIIVSNGAKQSLFNTFQALIDSGDEVIIPAPYWVTYPELVIYSGGKPVFINTSEEYEFKARARDFEQAITSKTKAIVLTSPSNPTGMIYTKKELESIAKVAVDNDLWVISDEMYEKLIYEGEFTSIGSLGDEILKRTITINGLSKSVAMTGWRMGYAASKDKKLVKMMDNLQSQCTSNINSITQKASIPALNGAADPDINYMREAFKERRDFACDLIAEIPGISVVKPHGAFYLFINIQNIRGFNGDSMAVCKALLEKVGIALVPGAAFGMDGFVRMSFACSLDQLKEGFIRFDKFVKEC</sequence>
<dbReference type="EMBL" id="QBIU01000001">
    <property type="protein sequence ID" value="MWV68642.1"/>
    <property type="molecule type" value="Genomic_DNA"/>
</dbReference>
<dbReference type="Gene3D" id="3.40.640.10">
    <property type="entry name" value="Type I PLP-dependent aspartate aminotransferase-like (Major domain)"/>
    <property type="match status" value="1"/>
</dbReference>
<organism evidence="9 10">
    <name type="scientific">Helicobacter saguini</name>
    <dbReference type="NCBI Taxonomy" id="1548018"/>
    <lineage>
        <taxon>Bacteria</taxon>
        <taxon>Pseudomonadati</taxon>
        <taxon>Campylobacterota</taxon>
        <taxon>Epsilonproteobacteria</taxon>
        <taxon>Campylobacterales</taxon>
        <taxon>Helicobacteraceae</taxon>
        <taxon>Helicobacter</taxon>
    </lineage>
</organism>
<dbReference type="Proteomes" id="UP000477070">
    <property type="component" value="Unassembled WGS sequence"/>
</dbReference>
<evidence type="ECO:0000256" key="4">
    <source>
        <dbReference type="ARBA" id="ARBA00022679"/>
    </source>
</evidence>
<dbReference type="Gene3D" id="3.90.1150.10">
    <property type="entry name" value="Aspartate Aminotransferase, domain 1"/>
    <property type="match status" value="1"/>
</dbReference>
<protein>
    <recommendedName>
        <fullName evidence="6">Aminotransferase</fullName>
        <ecNumber evidence="6">2.6.1.-</ecNumber>
    </recommendedName>
</protein>
<keyword evidence="10" id="KW-1185">Reference proteome</keyword>
<evidence type="ECO:0000313" key="9">
    <source>
        <dbReference type="EMBL" id="TLD95833.1"/>
    </source>
</evidence>
<evidence type="ECO:0000256" key="2">
    <source>
        <dbReference type="ARBA" id="ARBA00007441"/>
    </source>
</evidence>
<dbReference type="PROSITE" id="PS00105">
    <property type="entry name" value="AA_TRANSFER_CLASS_1"/>
    <property type="match status" value="1"/>
</dbReference>
<dbReference type="PANTHER" id="PTHR46383">
    <property type="entry name" value="ASPARTATE AMINOTRANSFERASE"/>
    <property type="match status" value="1"/>
</dbReference>
<evidence type="ECO:0000256" key="5">
    <source>
        <dbReference type="ARBA" id="ARBA00022898"/>
    </source>
</evidence>
<accession>A0A347VR43</accession>
<dbReference type="Proteomes" id="UP000029714">
    <property type="component" value="Unassembled WGS sequence"/>
</dbReference>
<comment type="caution">
    <text evidence="9">The sequence shown here is derived from an EMBL/GenBank/DDBJ whole genome shotgun (WGS) entry which is preliminary data.</text>
</comment>
<dbReference type="OrthoDB" id="9803354at2"/>
<keyword evidence="4 6" id="KW-0808">Transferase</keyword>
<dbReference type="AlphaFoldDB" id="A0A347VR43"/>
<gene>
    <name evidence="8" type="ORF">DCO61_00990</name>
    <name evidence="9" type="ORF">LS64_000220</name>
</gene>
<dbReference type="RefSeq" id="WP_034570515.1">
    <property type="nucleotide sequence ID" value="NZ_JRMP02000001.1"/>
</dbReference>
<dbReference type="PANTHER" id="PTHR46383:SF1">
    <property type="entry name" value="ASPARTATE AMINOTRANSFERASE"/>
    <property type="match status" value="1"/>
</dbReference>
<dbReference type="SUPFAM" id="SSF53383">
    <property type="entry name" value="PLP-dependent transferases"/>
    <property type="match status" value="1"/>
</dbReference>
<dbReference type="Pfam" id="PF00155">
    <property type="entry name" value="Aminotran_1_2"/>
    <property type="match status" value="1"/>
</dbReference>
<dbReference type="FunFam" id="3.40.640.10:FF:000033">
    <property type="entry name" value="Aspartate aminotransferase"/>
    <property type="match status" value="1"/>
</dbReference>
<evidence type="ECO:0000259" key="7">
    <source>
        <dbReference type="Pfam" id="PF00155"/>
    </source>
</evidence>
<dbReference type="EMBL" id="JRMP02000001">
    <property type="protein sequence ID" value="TLD95833.1"/>
    <property type="molecule type" value="Genomic_DNA"/>
</dbReference>
<dbReference type="InterPro" id="IPR004838">
    <property type="entry name" value="NHTrfase_class1_PyrdxlP-BS"/>
</dbReference>
<evidence type="ECO:0000256" key="6">
    <source>
        <dbReference type="RuleBase" id="RU000481"/>
    </source>
</evidence>
<reference evidence="9" key="3">
    <citation type="submission" date="2018-04" db="EMBL/GenBank/DDBJ databases">
        <authorList>
            <person name="Sheh A."/>
            <person name="Shen Z."/>
            <person name="Mannion A.J."/>
            <person name="Fox J.G."/>
        </authorList>
    </citation>
    <scope>NUCLEOTIDE SEQUENCE</scope>
    <source>
        <strain evidence="9">MIT 97-6194</strain>
    </source>
</reference>
<dbReference type="InterPro" id="IPR015421">
    <property type="entry name" value="PyrdxlP-dep_Trfase_major"/>
</dbReference>
<dbReference type="InterPro" id="IPR015424">
    <property type="entry name" value="PyrdxlP-dep_Trfase"/>
</dbReference>
<dbReference type="InterPro" id="IPR050596">
    <property type="entry name" value="AspAT/PAT-like"/>
</dbReference>
<dbReference type="GO" id="GO:0008483">
    <property type="term" value="F:transaminase activity"/>
    <property type="evidence" value="ECO:0007669"/>
    <property type="project" value="UniProtKB-KW"/>
</dbReference>
<dbReference type="CDD" id="cd00609">
    <property type="entry name" value="AAT_like"/>
    <property type="match status" value="1"/>
</dbReference>
<reference evidence="8 11" key="4">
    <citation type="submission" date="2019-12" db="EMBL/GenBank/DDBJ databases">
        <title>Multi-Generational Helicobacter saguini Isolates.</title>
        <authorList>
            <person name="Mannion A."/>
            <person name="Shen Z."/>
            <person name="Fox J.G."/>
        </authorList>
    </citation>
    <scope>NUCLEOTIDE SEQUENCE [LARGE SCALE GENOMIC DNA]</scope>
    <source>
        <strain evidence="8">16-048</strain>
        <strain evidence="11">16-048 (F4)</strain>
    </source>
</reference>
<reference evidence="9 10" key="1">
    <citation type="journal article" date="2014" name="Genome Announc.">
        <title>Draft genome sequences of eight enterohepatic helicobacter species isolated from both laboratory and wild rodents.</title>
        <authorList>
            <person name="Sheh A."/>
            <person name="Shen Z."/>
            <person name="Fox J.G."/>
        </authorList>
    </citation>
    <scope>NUCLEOTIDE SEQUENCE [LARGE SCALE GENOMIC DNA]</scope>
    <source>
        <strain evidence="9 10">MIT 97-6194</strain>
    </source>
</reference>
<evidence type="ECO:0000313" key="10">
    <source>
        <dbReference type="Proteomes" id="UP000029714"/>
    </source>
</evidence>
<dbReference type="InterPro" id="IPR015422">
    <property type="entry name" value="PyrdxlP-dep_Trfase_small"/>
</dbReference>
<keyword evidence="5" id="KW-0663">Pyridoxal phosphate</keyword>
<proteinExistence type="inferred from homology"/>
<keyword evidence="3 6" id="KW-0032">Aminotransferase</keyword>
<dbReference type="GO" id="GO:0030170">
    <property type="term" value="F:pyridoxal phosphate binding"/>
    <property type="evidence" value="ECO:0007669"/>
    <property type="project" value="InterPro"/>
</dbReference>
<dbReference type="EC" id="2.6.1.-" evidence="6"/>
<dbReference type="InterPro" id="IPR004839">
    <property type="entry name" value="Aminotransferase_I/II_large"/>
</dbReference>
<comment type="similarity">
    <text evidence="2 6">Belongs to the class-I pyridoxal-phosphate-dependent aminotransferase family.</text>
</comment>
<name>A0A347VR43_9HELI</name>
<evidence type="ECO:0000313" key="8">
    <source>
        <dbReference type="EMBL" id="MWV68642.1"/>
    </source>
</evidence>
<feature type="domain" description="Aminotransferase class I/classII large" evidence="7">
    <location>
        <begin position="31"/>
        <end position="380"/>
    </location>
</feature>